<reference evidence="1 2" key="1">
    <citation type="submission" date="2019-07" db="EMBL/GenBank/DDBJ databases">
        <title>Draft genome for Aliikangiella sp. M105.</title>
        <authorList>
            <person name="Wang G."/>
        </authorList>
    </citation>
    <scope>NUCLEOTIDE SEQUENCE [LARGE SCALE GENOMIC DNA]</scope>
    <source>
        <strain evidence="1 2">M105</strain>
    </source>
</reference>
<keyword evidence="2" id="KW-1185">Reference proteome</keyword>
<evidence type="ECO:0000313" key="2">
    <source>
        <dbReference type="Proteomes" id="UP000315439"/>
    </source>
</evidence>
<dbReference type="PANTHER" id="PTHR30087:SF0">
    <property type="entry name" value="INNER MEMBRANE PROTEIN"/>
    <property type="match status" value="1"/>
</dbReference>
<dbReference type="PANTHER" id="PTHR30087">
    <property type="entry name" value="INNER MEMBRANE PROTEIN"/>
    <property type="match status" value="1"/>
</dbReference>
<dbReference type="OrthoDB" id="495783at2"/>
<comment type="caution">
    <text evidence="1">The sequence shown here is derived from an EMBL/GenBank/DDBJ whole genome shotgun (WGS) entry which is preliminary data.</text>
</comment>
<proteinExistence type="predicted"/>
<organism evidence="1 2">
    <name type="scientific">Aliikangiella coralliicola</name>
    <dbReference type="NCBI Taxonomy" id="2592383"/>
    <lineage>
        <taxon>Bacteria</taxon>
        <taxon>Pseudomonadati</taxon>
        <taxon>Pseudomonadota</taxon>
        <taxon>Gammaproteobacteria</taxon>
        <taxon>Oceanospirillales</taxon>
        <taxon>Pleioneaceae</taxon>
        <taxon>Aliikangiella</taxon>
    </lineage>
</organism>
<dbReference type="Pfam" id="PF04463">
    <property type="entry name" value="2-thiour_desulf"/>
    <property type="match status" value="1"/>
</dbReference>
<evidence type="ECO:0000313" key="1">
    <source>
        <dbReference type="EMBL" id="TQV88414.1"/>
    </source>
</evidence>
<protein>
    <submittedName>
        <fullName evidence="1">DUF523 domain-containing protein</fullName>
    </submittedName>
</protein>
<name>A0A545UG06_9GAMM</name>
<dbReference type="Proteomes" id="UP000315439">
    <property type="component" value="Unassembled WGS sequence"/>
</dbReference>
<dbReference type="EMBL" id="VIKS01000004">
    <property type="protein sequence ID" value="TQV88414.1"/>
    <property type="molecule type" value="Genomic_DNA"/>
</dbReference>
<sequence>MEKSINKIPIGISSCLLGNNVRYDGGHKYDRLIVDTLNKEFELIGFCPEVEIGLGVPRPKIQLVNFNQETRCLDELTNQIDYTDQLAQCYDQNQSWLTSISGYIFKTKSPSCGLSKVTTKYLHKETENHILKSDGRGIFARTLVERIPGLPVIEEDEFEQAERRQQFLLDVVKYFQSSNTSLNR</sequence>
<dbReference type="InterPro" id="IPR007553">
    <property type="entry name" value="2-thiour_desulf"/>
</dbReference>
<dbReference type="AlphaFoldDB" id="A0A545UG06"/>
<dbReference type="RefSeq" id="WP_142892922.1">
    <property type="nucleotide sequence ID" value="NZ_ML660162.1"/>
</dbReference>
<gene>
    <name evidence="1" type="ORF">FLL46_07785</name>
</gene>
<accession>A0A545UG06</accession>